<feature type="domain" description="DUF6950" evidence="1">
    <location>
        <begin position="6"/>
        <end position="129"/>
    </location>
</feature>
<sequence length="131" mass="14321">MSRDSAALIAFLESREAWRFGYDRAPMTHDCARAMSDGIKAQTGRAPLDRFASEWTTRRGALRVIRRHGGLAAAVDTVMTRVDLPAAQRGDAGMTRDGALVLIEGDTLVGPADIGWQRLPREQLAIAWSAE</sequence>
<evidence type="ECO:0000313" key="3">
    <source>
        <dbReference type="Proteomes" id="UP000289220"/>
    </source>
</evidence>
<dbReference type="EMBL" id="UXHF01000006">
    <property type="protein sequence ID" value="VDC51444.1"/>
    <property type="molecule type" value="Genomic_DNA"/>
</dbReference>
<organism evidence="2 3">
    <name type="scientific">Brevundimonas mediterranea</name>
    <dbReference type="NCBI Taxonomy" id="74329"/>
    <lineage>
        <taxon>Bacteria</taxon>
        <taxon>Pseudomonadati</taxon>
        <taxon>Pseudomonadota</taxon>
        <taxon>Alphaproteobacteria</taxon>
        <taxon>Caulobacterales</taxon>
        <taxon>Caulobacteraceae</taxon>
        <taxon>Brevundimonas</taxon>
    </lineage>
</organism>
<name>A0A7Z8Y5V8_9CAUL</name>
<proteinExistence type="predicted"/>
<gene>
    <name evidence="2" type="ORF">BREV_BREV_00513</name>
</gene>
<dbReference type="Pfam" id="PF22262">
    <property type="entry name" value="DUF6950"/>
    <property type="match status" value="1"/>
</dbReference>
<dbReference type="InterPro" id="IPR053802">
    <property type="entry name" value="DUF6950"/>
</dbReference>
<dbReference type="RefSeq" id="WP_154725475.1">
    <property type="nucleotide sequence ID" value="NZ_UXHF01000006.1"/>
</dbReference>
<keyword evidence="3" id="KW-1185">Reference proteome</keyword>
<reference evidence="2 3" key="1">
    <citation type="submission" date="2018-11" db="EMBL/GenBank/DDBJ databases">
        <authorList>
            <person name="Peiro R."/>
            <person name="Begona"/>
            <person name="Cbmso G."/>
            <person name="Lopez M."/>
            <person name="Gonzalez S."/>
            <person name="Sacristan E."/>
            <person name="Castillo E."/>
        </authorList>
    </citation>
    <scope>NUCLEOTIDE SEQUENCE [LARGE SCALE GENOMIC DNA]</scope>
    <source>
        <strain evidence="2">Brev_genome</strain>
    </source>
</reference>
<evidence type="ECO:0000259" key="1">
    <source>
        <dbReference type="Pfam" id="PF22262"/>
    </source>
</evidence>
<dbReference type="AlphaFoldDB" id="A0A7Z8Y5V8"/>
<comment type="caution">
    <text evidence="2">The sequence shown here is derived from an EMBL/GenBank/DDBJ whole genome shotgun (WGS) entry which is preliminary data.</text>
</comment>
<dbReference type="Proteomes" id="UP000289220">
    <property type="component" value="Unassembled WGS sequence"/>
</dbReference>
<accession>A0A7Z8Y5V8</accession>
<protein>
    <recommendedName>
        <fullName evidence="1">DUF6950 domain-containing protein</fullName>
    </recommendedName>
</protein>
<evidence type="ECO:0000313" key="2">
    <source>
        <dbReference type="EMBL" id="VDC51444.1"/>
    </source>
</evidence>